<evidence type="ECO:0000313" key="2">
    <source>
        <dbReference type="EMBL" id="QDC25642.1"/>
    </source>
</evidence>
<sequence length="209" mass="22764">MVHDIPDSLTEVIPARGRTAFPMAKGQTLRIEDLEGQQAVDLICYNLDNLDEGFWAAHSAKLNGTIYLSTGHVLYSTLANPMMTIIEDTVGVNDVICGSCSYALDVVRYGTEKAKPGCMENFEAAIAPWGLRRKDIPMCFNIFLRYPVEETGVVSIDHPAPSTAGDYMVLRAEMDLLVAISNCPQENNPCTGFNPTPLGISVQSTADMS</sequence>
<dbReference type="Proteomes" id="UP000314616">
    <property type="component" value="Chromosome"/>
</dbReference>
<dbReference type="OrthoDB" id="9772660at2"/>
<name>A0A5B8C913_9MICO</name>
<gene>
    <name evidence="2" type="ORF">FE374_14415</name>
</gene>
<dbReference type="PANTHER" id="PTHR31527:SF0">
    <property type="entry name" value="RE64534P"/>
    <property type="match status" value="1"/>
</dbReference>
<dbReference type="EMBL" id="CP040915">
    <property type="protein sequence ID" value="QDC25642.1"/>
    <property type="molecule type" value="Genomic_DNA"/>
</dbReference>
<proteinExistence type="predicted"/>
<dbReference type="RefSeq" id="WP_139929892.1">
    <property type="nucleotide sequence ID" value="NZ_CP040915.1"/>
</dbReference>
<protein>
    <submittedName>
        <fullName evidence="2">Urea carboxylase-associated family protein</fullName>
    </submittedName>
</protein>
<accession>A0A5B8C913</accession>
<feature type="domain" description="DUF1989" evidence="1">
    <location>
        <begin position="11"/>
        <end position="177"/>
    </location>
</feature>
<evidence type="ECO:0000259" key="1">
    <source>
        <dbReference type="Pfam" id="PF09347"/>
    </source>
</evidence>
<reference evidence="2 3" key="1">
    <citation type="submission" date="2019-05" db="EMBL/GenBank/DDBJ databases">
        <title>Georgenia *** sp. nov., and Georgenia *** sp. nov., isolated from the intestinal contents of plateau pika (Ochotona curzoniae) in the Qinghai-Tibet plateau of China.</title>
        <authorList>
            <person name="Tian Z."/>
        </authorList>
    </citation>
    <scope>NUCLEOTIDE SEQUENCE [LARGE SCALE GENOMIC DNA]</scope>
    <source>
        <strain evidence="2 3">Z443</strain>
    </source>
</reference>
<dbReference type="AlphaFoldDB" id="A0A5B8C913"/>
<dbReference type="Pfam" id="PF09347">
    <property type="entry name" value="DUF1989"/>
    <property type="match status" value="1"/>
</dbReference>
<dbReference type="InterPro" id="IPR018959">
    <property type="entry name" value="DUF1989"/>
</dbReference>
<organism evidence="2 3">
    <name type="scientific">Georgenia yuyongxinii</name>
    <dbReference type="NCBI Taxonomy" id="2589797"/>
    <lineage>
        <taxon>Bacteria</taxon>
        <taxon>Bacillati</taxon>
        <taxon>Actinomycetota</taxon>
        <taxon>Actinomycetes</taxon>
        <taxon>Micrococcales</taxon>
        <taxon>Bogoriellaceae</taxon>
        <taxon>Georgenia</taxon>
    </lineage>
</organism>
<dbReference type="KEGG" id="gyu:FE374_14415"/>
<dbReference type="PANTHER" id="PTHR31527">
    <property type="entry name" value="RE64534P"/>
    <property type="match status" value="1"/>
</dbReference>
<evidence type="ECO:0000313" key="3">
    <source>
        <dbReference type="Proteomes" id="UP000314616"/>
    </source>
</evidence>